<sequence>MEHDQCEGEWNDNCRGPCRKPPYFSIEVHLGGTFCLRPTKEYIGGKVQTVHGLDTDYISLLQLEAMAQQLGYDSHVNFYYKIPGYGLDVGLLPIKNDKAVLAMLKCMDHNRTIVMYLEQLGGVEIGPNVQINCDLSSLNFPIDLGQDDVTVIDNGVRDLKSGLVDIVGVEDEVEDDSSTDDEVYYSDHSYAEQDDDELYETYVDKDGEFVGIREINEELEVGEDGGEIILSDDDSKYDSDNSYYTSSDEENSHRRKHHFKHA</sequence>
<proteinExistence type="predicted"/>
<keyword evidence="2" id="KW-1185">Reference proteome</keyword>
<name>A0ACB7Y322_9ERIC</name>
<dbReference type="EMBL" id="CM037155">
    <property type="protein sequence ID" value="KAH7847320.1"/>
    <property type="molecule type" value="Genomic_DNA"/>
</dbReference>
<reference evidence="1 2" key="1">
    <citation type="journal article" date="2021" name="Hortic Res">
        <title>High-quality reference genome and annotation aids understanding of berry development for evergreen blueberry (Vaccinium darrowii).</title>
        <authorList>
            <person name="Yu J."/>
            <person name="Hulse-Kemp A.M."/>
            <person name="Babiker E."/>
            <person name="Staton M."/>
        </authorList>
    </citation>
    <scope>NUCLEOTIDE SEQUENCE [LARGE SCALE GENOMIC DNA]</scope>
    <source>
        <strain evidence="2">cv. NJ 8807/NJ 8810</strain>
        <tissue evidence="1">Young leaf</tissue>
    </source>
</reference>
<evidence type="ECO:0000313" key="1">
    <source>
        <dbReference type="EMBL" id="KAH7847320.1"/>
    </source>
</evidence>
<evidence type="ECO:0000313" key="2">
    <source>
        <dbReference type="Proteomes" id="UP000828048"/>
    </source>
</evidence>
<gene>
    <name evidence="1" type="ORF">Vadar_024721</name>
</gene>
<comment type="caution">
    <text evidence="1">The sequence shown here is derived from an EMBL/GenBank/DDBJ whole genome shotgun (WGS) entry which is preliminary data.</text>
</comment>
<protein>
    <submittedName>
        <fullName evidence="1">Uncharacterized protein</fullName>
    </submittedName>
</protein>
<accession>A0ACB7Y322</accession>
<organism evidence="1 2">
    <name type="scientific">Vaccinium darrowii</name>
    <dbReference type="NCBI Taxonomy" id="229202"/>
    <lineage>
        <taxon>Eukaryota</taxon>
        <taxon>Viridiplantae</taxon>
        <taxon>Streptophyta</taxon>
        <taxon>Embryophyta</taxon>
        <taxon>Tracheophyta</taxon>
        <taxon>Spermatophyta</taxon>
        <taxon>Magnoliopsida</taxon>
        <taxon>eudicotyledons</taxon>
        <taxon>Gunneridae</taxon>
        <taxon>Pentapetalae</taxon>
        <taxon>asterids</taxon>
        <taxon>Ericales</taxon>
        <taxon>Ericaceae</taxon>
        <taxon>Vaccinioideae</taxon>
        <taxon>Vaccinieae</taxon>
        <taxon>Vaccinium</taxon>
    </lineage>
</organism>
<dbReference type="Proteomes" id="UP000828048">
    <property type="component" value="Chromosome 5"/>
</dbReference>